<proteinExistence type="predicted"/>
<dbReference type="SUPFAM" id="SSF56784">
    <property type="entry name" value="HAD-like"/>
    <property type="match status" value="1"/>
</dbReference>
<sequence length="223" mass="24948">MLKEGIILDVDGTLWNAVGAIRDSWNLYREEQIPEMPGCYTDADIEGVLGLTMTQIGDRLLAPLPEKRRHQALEGMMDAEVTYMWEHGGRVYPSVEQTLMRLKKAGFHLYIVSNCQKGYIEDFLHTSGTVSLIEDHVCFGDTGKPKDFSIRLCMERNELQRALYVGDTAGDLDAARRAGIPFIYAAYGFGQVDAEKEKVPSIEAFSQLPGAVTALWEKAGNRR</sequence>
<comment type="caution">
    <text evidence="1">The sequence shown here is derived from an EMBL/GenBank/DDBJ whole genome shotgun (WGS) entry which is preliminary data.</text>
</comment>
<evidence type="ECO:0000313" key="1">
    <source>
        <dbReference type="EMBL" id="MSS15905.1"/>
    </source>
</evidence>
<dbReference type="Gene3D" id="3.40.50.1000">
    <property type="entry name" value="HAD superfamily/HAD-like"/>
    <property type="match status" value="1"/>
</dbReference>
<dbReference type="PANTHER" id="PTHR43434">
    <property type="entry name" value="PHOSPHOGLYCOLATE PHOSPHATASE"/>
    <property type="match status" value="1"/>
</dbReference>
<gene>
    <name evidence="1" type="ORF">FYJ35_12845</name>
</gene>
<dbReference type="AlphaFoldDB" id="A0A6L5X8Z2"/>
<accession>A0A6L5X8Z2</accession>
<dbReference type="SFLD" id="SFLDG01129">
    <property type="entry name" value="C1.5:_HAD__Beta-PGM__Phosphata"/>
    <property type="match status" value="1"/>
</dbReference>
<dbReference type="InterPro" id="IPR023214">
    <property type="entry name" value="HAD_sf"/>
</dbReference>
<dbReference type="InterPro" id="IPR006439">
    <property type="entry name" value="HAD-SF_hydro_IA"/>
</dbReference>
<dbReference type="InterPro" id="IPR023198">
    <property type="entry name" value="PGP-like_dom2"/>
</dbReference>
<keyword evidence="1" id="KW-0378">Hydrolase</keyword>
<dbReference type="GO" id="GO:0008967">
    <property type="term" value="F:phosphoglycolate phosphatase activity"/>
    <property type="evidence" value="ECO:0007669"/>
    <property type="project" value="TreeGrafter"/>
</dbReference>
<dbReference type="Pfam" id="PF13419">
    <property type="entry name" value="HAD_2"/>
    <property type="match status" value="1"/>
</dbReference>
<dbReference type="Proteomes" id="UP000481852">
    <property type="component" value="Unassembled WGS sequence"/>
</dbReference>
<dbReference type="InterPro" id="IPR036412">
    <property type="entry name" value="HAD-like_sf"/>
</dbReference>
<protein>
    <submittedName>
        <fullName evidence="1">HAD family hydrolase</fullName>
    </submittedName>
</protein>
<dbReference type="EMBL" id="VULZ01000017">
    <property type="protein sequence ID" value="MSS15905.1"/>
    <property type="molecule type" value="Genomic_DNA"/>
</dbReference>
<dbReference type="GO" id="GO:0006281">
    <property type="term" value="P:DNA repair"/>
    <property type="evidence" value="ECO:0007669"/>
    <property type="project" value="TreeGrafter"/>
</dbReference>
<dbReference type="SFLD" id="SFLDS00003">
    <property type="entry name" value="Haloacid_Dehalogenase"/>
    <property type="match status" value="1"/>
</dbReference>
<evidence type="ECO:0000313" key="2">
    <source>
        <dbReference type="Proteomes" id="UP000481852"/>
    </source>
</evidence>
<organism evidence="1 2">
    <name type="scientific">Porcincola intestinalis</name>
    <dbReference type="NCBI Taxonomy" id="2606632"/>
    <lineage>
        <taxon>Bacteria</taxon>
        <taxon>Bacillati</taxon>
        <taxon>Bacillota</taxon>
        <taxon>Clostridia</taxon>
        <taxon>Lachnospirales</taxon>
        <taxon>Lachnospiraceae</taxon>
        <taxon>Porcincola</taxon>
    </lineage>
</organism>
<dbReference type="InterPro" id="IPR050155">
    <property type="entry name" value="HAD-like_hydrolase_sf"/>
</dbReference>
<dbReference type="InterPro" id="IPR041492">
    <property type="entry name" value="HAD_2"/>
</dbReference>
<dbReference type="PANTHER" id="PTHR43434:SF1">
    <property type="entry name" value="PHOSPHOGLYCOLATE PHOSPHATASE"/>
    <property type="match status" value="1"/>
</dbReference>
<name>A0A6L5X8Z2_9FIRM</name>
<dbReference type="NCBIfam" id="TIGR01549">
    <property type="entry name" value="HAD-SF-IA-v1"/>
    <property type="match status" value="1"/>
</dbReference>
<dbReference type="Gene3D" id="1.10.150.240">
    <property type="entry name" value="Putative phosphatase, domain 2"/>
    <property type="match status" value="1"/>
</dbReference>
<reference evidence="1 2" key="1">
    <citation type="submission" date="2019-08" db="EMBL/GenBank/DDBJ databases">
        <title>In-depth cultivation of the pig gut microbiome towards novel bacterial diversity and tailored functional studies.</title>
        <authorList>
            <person name="Wylensek D."/>
            <person name="Hitch T.C.A."/>
            <person name="Clavel T."/>
        </authorList>
    </citation>
    <scope>NUCLEOTIDE SEQUENCE [LARGE SCALE GENOMIC DNA]</scope>
    <source>
        <strain evidence="1 2">Oil+RF-744-WCA-WT-11</strain>
    </source>
</reference>
<keyword evidence="2" id="KW-1185">Reference proteome</keyword>